<proteinExistence type="predicted"/>
<dbReference type="EMBL" id="BK015564">
    <property type="protein sequence ID" value="DAE13363.1"/>
    <property type="molecule type" value="Genomic_DNA"/>
</dbReference>
<organism evidence="1">
    <name type="scientific">Siphoviridae sp. ctLqe90</name>
    <dbReference type="NCBI Taxonomy" id="2825456"/>
    <lineage>
        <taxon>Viruses</taxon>
        <taxon>Duplodnaviria</taxon>
        <taxon>Heunggongvirae</taxon>
        <taxon>Uroviricota</taxon>
        <taxon>Caudoviricetes</taxon>
    </lineage>
</organism>
<sequence length="146" mass="16866">MIGILYNAFYIEKYFPWAVQKYKDKNGEPAKALYGIPVNEASKNFLWGCFHTIEGPVYNNSMGKYKECYVIKGPAFDGVILPAEFFERIEYDSATVIDYKDESAKGEKKVHKVTVRKVTNDHNYFCYLAKKYGYNLSKSASLPRRN</sequence>
<name>A0A8S5Q3Q1_9CAUD</name>
<protein>
    <submittedName>
        <fullName evidence="1">Uncharacterized protein</fullName>
    </submittedName>
</protein>
<reference evidence="1" key="1">
    <citation type="journal article" date="2021" name="Proc. Natl. Acad. Sci. U.S.A.">
        <title>A Catalog of Tens of Thousands of Viruses from Human Metagenomes Reveals Hidden Associations with Chronic Diseases.</title>
        <authorList>
            <person name="Tisza M.J."/>
            <person name="Buck C.B."/>
        </authorList>
    </citation>
    <scope>NUCLEOTIDE SEQUENCE</scope>
    <source>
        <strain evidence="1">CtLqe90</strain>
    </source>
</reference>
<evidence type="ECO:0000313" key="1">
    <source>
        <dbReference type="EMBL" id="DAE13363.1"/>
    </source>
</evidence>
<accession>A0A8S5Q3Q1</accession>